<gene>
    <name evidence="2" type="ORF">TeGR_g8160</name>
</gene>
<evidence type="ECO:0000313" key="2">
    <source>
        <dbReference type="EMBL" id="GMI57558.1"/>
    </source>
</evidence>
<keyword evidence="1" id="KW-0472">Membrane</keyword>
<keyword evidence="3" id="KW-1185">Reference proteome</keyword>
<keyword evidence="1" id="KW-1133">Transmembrane helix</keyword>
<reference evidence="2 3" key="1">
    <citation type="journal article" date="2023" name="Commun. Biol.">
        <title>Genome analysis of Parmales, the sister group of diatoms, reveals the evolutionary specialization of diatoms from phago-mixotrophs to photoautotrophs.</title>
        <authorList>
            <person name="Ban H."/>
            <person name="Sato S."/>
            <person name="Yoshikawa S."/>
            <person name="Yamada K."/>
            <person name="Nakamura Y."/>
            <person name="Ichinomiya M."/>
            <person name="Sato N."/>
            <person name="Blanc-Mathieu R."/>
            <person name="Endo H."/>
            <person name="Kuwata A."/>
            <person name="Ogata H."/>
        </authorList>
    </citation>
    <scope>NUCLEOTIDE SEQUENCE [LARGE SCALE GENOMIC DNA]</scope>
</reference>
<dbReference type="EMBL" id="BRYB01006434">
    <property type="protein sequence ID" value="GMI57558.1"/>
    <property type="molecule type" value="Genomic_DNA"/>
</dbReference>
<proteinExistence type="predicted"/>
<name>A0ABQ6NCP9_9STRA</name>
<protein>
    <recommendedName>
        <fullName evidence="4">Transmembrane protein</fullName>
    </recommendedName>
</protein>
<feature type="transmembrane region" description="Helical" evidence="1">
    <location>
        <begin position="86"/>
        <end position="115"/>
    </location>
</feature>
<comment type="caution">
    <text evidence="2">The sequence shown here is derived from an EMBL/GenBank/DDBJ whole genome shotgun (WGS) entry which is preliminary data.</text>
</comment>
<evidence type="ECO:0000256" key="1">
    <source>
        <dbReference type="SAM" id="Phobius"/>
    </source>
</evidence>
<dbReference type="Proteomes" id="UP001165060">
    <property type="component" value="Unassembled WGS sequence"/>
</dbReference>
<evidence type="ECO:0008006" key="4">
    <source>
        <dbReference type="Google" id="ProtNLM"/>
    </source>
</evidence>
<organism evidence="2 3">
    <name type="scientific">Tetraparma gracilis</name>
    <dbReference type="NCBI Taxonomy" id="2962635"/>
    <lineage>
        <taxon>Eukaryota</taxon>
        <taxon>Sar</taxon>
        <taxon>Stramenopiles</taxon>
        <taxon>Ochrophyta</taxon>
        <taxon>Bolidophyceae</taxon>
        <taxon>Parmales</taxon>
        <taxon>Triparmaceae</taxon>
        <taxon>Tetraparma</taxon>
    </lineage>
</organism>
<keyword evidence="1" id="KW-0812">Transmembrane</keyword>
<sequence>MGEPGGMKPKQAYGAARGAEILPAANPRLANLESDLSSFSDLGDEPQAEYDRDLEMSMGSDMIDDDDEVRNPFEGQGKSAAAAIGLVFEAVFLVALSGLLIGLISITSIVCFFISQAHQTALQEVECNGTGWAALSFGLMSSMLCFVSLSLTYAAGGNGRRSVCGIRDTSALVVSWVVSSAASVLLLVVLALEYSACDDTTLKVSSIFSVGSFVSLALFTICTHRRSVKRAQYAALDDGGDY</sequence>
<evidence type="ECO:0000313" key="3">
    <source>
        <dbReference type="Proteomes" id="UP001165060"/>
    </source>
</evidence>
<feature type="transmembrane region" description="Helical" evidence="1">
    <location>
        <begin position="169"/>
        <end position="192"/>
    </location>
</feature>
<accession>A0ABQ6NCP9</accession>
<feature type="transmembrane region" description="Helical" evidence="1">
    <location>
        <begin position="135"/>
        <end position="157"/>
    </location>
</feature>
<feature type="transmembrane region" description="Helical" evidence="1">
    <location>
        <begin position="204"/>
        <end position="222"/>
    </location>
</feature>